<keyword evidence="5" id="KW-1185">Reference proteome</keyword>
<evidence type="ECO:0000313" key="4">
    <source>
        <dbReference type="Ensembl" id="ENSEASP00005020984.2"/>
    </source>
</evidence>
<dbReference type="GeneTree" id="ENSGT01140000283776"/>
<organism evidence="4 5">
    <name type="scientific">Equus asinus</name>
    <name type="common">Donkey</name>
    <name type="synonym">Equus africanus asinus</name>
    <dbReference type="NCBI Taxonomy" id="9793"/>
    <lineage>
        <taxon>Eukaryota</taxon>
        <taxon>Metazoa</taxon>
        <taxon>Chordata</taxon>
        <taxon>Craniata</taxon>
        <taxon>Vertebrata</taxon>
        <taxon>Euteleostomi</taxon>
        <taxon>Mammalia</taxon>
        <taxon>Eutheria</taxon>
        <taxon>Laurasiatheria</taxon>
        <taxon>Perissodactyla</taxon>
        <taxon>Equidae</taxon>
        <taxon>Equus</taxon>
    </lineage>
</organism>
<dbReference type="SUPFAM" id="SSF49854">
    <property type="entry name" value="Spermadhesin, CUB domain"/>
    <property type="match status" value="1"/>
</dbReference>
<reference evidence="4" key="2">
    <citation type="submission" date="2025-08" db="UniProtKB">
        <authorList>
            <consortium name="Ensembl"/>
        </authorList>
    </citation>
    <scope>IDENTIFICATION</scope>
</reference>
<feature type="domain" description="CUB" evidence="3">
    <location>
        <begin position="1"/>
        <end position="115"/>
    </location>
</feature>
<keyword evidence="1" id="KW-1015">Disulfide bond</keyword>
<proteinExistence type="predicted"/>
<evidence type="ECO:0000256" key="1">
    <source>
        <dbReference type="ARBA" id="ARBA00023157"/>
    </source>
</evidence>
<dbReference type="PROSITE" id="PS01180">
    <property type="entry name" value="CUB"/>
    <property type="match status" value="1"/>
</dbReference>
<dbReference type="Pfam" id="PF00431">
    <property type="entry name" value="CUB"/>
    <property type="match status" value="1"/>
</dbReference>
<dbReference type="Proteomes" id="UP000694387">
    <property type="component" value="Chromosome 2"/>
</dbReference>
<reference evidence="4 5" key="1">
    <citation type="journal article" date="2020" name="Nat. Commun.">
        <title>Donkey genomes provide new insights into domestication and selection for coat color.</title>
        <authorList>
            <person name="Wang"/>
            <person name="C."/>
            <person name="Li"/>
            <person name="H."/>
            <person name="Guo"/>
            <person name="Y."/>
            <person name="Huang"/>
            <person name="J."/>
            <person name="Sun"/>
            <person name="Y."/>
            <person name="Min"/>
            <person name="J."/>
            <person name="Wang"/>
            <person name="J."/>
            <person name="Fang"/>
            <person name="X."/>
            <person name="Zhao"/>
            <person name="Z."/>
            <person name="Wang"/>
            <person name="S."/>
            <person name="Zhang"/>
            <person name="Y."/>
            <person name="Liu"/>
            <person name="Q."/>
            <person name="Jiang"/>
            <person name="Q."/>
            <person name="Wang"/>
            <person name="X."/>
            <person name="Guo"/>
            <person name="Y."/>
            <person name="Yang"/>
            <person name="C."/>
            <person name="Wang"/>
            <person name="Y."/>
            <person name="Tian"/>
            <person name="F."/>
            <person name="Zhuang"/>
            <person name="G."/>
            <person name="Fan"/>
            <person name="Y."/>
            <person name="Gao"/>
            <person name="Q."/>
            <person name="Li"/>
            <person name="Y."/>
            <person name="Ju"/>
            <person name="Z."/>
            <person name="Li"/>
            <person name="J."/>
            <person name="Li"/>
            <person name="R."/>
            <person name="Hou"/>
            <person name="M."/>
            <person name="Yang"/>
            <person name="G."/>
            <person name="Liu"/>
            <person name="G."/>
            <person name="Liu"/>
            <person name="W."/>
            <person name="Guo"/>
            <person name="J."/>
            <person name="Pan"/>
            <person name="S."/>
            <person name="Fan"/>
            <person name="G."/>
            <person name="Zhang"/>
            <person name="W."/>
            <person name="Zhang"/>
            <person name="R."/>
            <person name="Yu"/>
            <person name="J."/>
            <person name="Zhang"/>
            <person name="X."/>
            <person name="Yin"/>
            <person name="Q."/>
            <person name="Ji"/>
            <person name="C."/>
            <person name="Jin"/>
            <person name="Y."/>
            <person name="Yue"/>
            <person name="G."/>
            <person name="Liu"/>
            <person name="M."/>
            <person name="Xu"/>
            <person name="J."/>
            <person name="Liu"/>
            <person name="S."/>
            <person name="Jordana"/>
            <person name="J."/>
            <person name="Noce"/>
            <person name="A."/>
            <person name="Amills"/>
            <person name="M."/>
            <person name="Wu"/>
            <person name="D.D."/>
            <person name="Li"/>
            <person name="S."/>
            <person name="Zhou"/>
            <person name="X. and Zhong"/>
            <person name="J."/>
        </authorList>
    </citation>
    <scope>NUCLEOTIDE SEQUENCE [LARGE SCALE GENOMIC DNA]</scope>
</reference>
<evidence type="ECO:0000313" key="5">
    <source>
        <dbReference type="Proteomes" id="UP000694387"/>
    </source>
</evidence>
<dbReference type="Ensembl" id="ENSEAST00005022772.2">
    <property type="protein sequence ID" value="ENSEASP00005020984.2"/>
    <property type="gene ID" value="ENSEASG00005014371.2"/>
</dbReference>
<dbReference type="Gene3D" id="2.60.120.290">
    <property type="entry name" value="Spermadhesin, CUB domain"/>
    <property type="match status" value="1"/>
</dbReference>
<reference evidence="4" key="3">
    <citation type="submission" date="2025-09" db="UniProtKB">
        <authorList>
            <consortium name="Ensembl"/>
        </authorList>
    </citation>
    <scope>IDENTIFICATION</scope>
</reference>
<dbReference type="InterPro" id="IPR000859">
    <property type="entry name" value="CUB_dom"/>
</dbReference>
<protein>
    <recommendedName>
        <fullName evidence="3">CUB domain-containing protein</fullName>
    </recommendedName>
</protein>
<dbReference type="InterPro" id="IPR035914">
    <property type="entry name" value="Sperma_CUB_dom_sf"/>
</dbReference>
<evidence type="ECO:0000259" key="3">
    <source>
        <dbReference type="PROSITE" id="PS01180"/>
    </source>
</evidence>
<dbReference type="AlphaFoldDB" id="A0A8C4M6Z7"/>
<sequence>VQNKLNFKNEYQSLKIFNAPSLKISCVWTIMMKPTERICLVIPNTDACLYLCPNSLASVDEQVQILDGALMSNSLGTICRGTSLAYRPTSNVMTIKYSRIASHLLIRFVIYYYGKSQGRGQQGLLSLPFPSLPV</sequence>
<accession>A0A8C4M6Z7</accession>
<evidence type="ECO:0000256" key="2">
    <source>
        <dbReference type="PROSITE-ProRule" id="PRU00059"/>
    </source>
</evidence>
<name>A0A8C4M6Z7_EQUAS</name>
<comment type="caution">
    <text evidence="2">Lacks conserved residue(s) required for the propagation of feature annotation.</text>
</comment>